<dbReference type="EMBL" id="JACHEN010000003">
    <property type="protein sequence ID" value="MBB6214727.1"/>
    <property type="molecule type" value="Genomic_DNA"/>
</dbReference>
<feature type="binding site" evidence="4">
    <location>
        <position position="381"/>
    </location>
    <ligand>
        <name>S-adenosyl-L-methionine</name>
        <dbReference type="ChEBI" id="CHEBI:59789"/>
    </ligand>
</feature>
<evidence type="ECO:0000256" key="5">
    <source>
        <dbReference type="PROSITE-ProRule" id="PRU10015"/>
    </source>
</evidence>
<dbReference type="Gene3D" id="3.40.50.150">
    <property type="entry name" value="Vaccinia Virus protein VP39"/>
    <property type="match status" value="1"/>
</dbReference>
<proteinExistence type="inferred from homology"/>
<accession>A0A841KMQ6</accession>
<feature type="binding site" evidence="4">
    <location>
        <position position="336"/>
    </location>
    <ligand>
        <name>S-adenosyl-L-methionine</name>
        <dbReference type="ChEBI" id="CHEBI:59789"/>
    </ligand>
</feature>
<dbReference type="PANTHER" id="PTHR11061">
    <property type="entry name" value="RNA M5U METHYLTRANSFERASE"/>
    <property type="match status" value="1"/>
</dbReference>
<evidence type="ECO:0000313" key="7">
    <source>
        <dbReference type="EMBL" id="MBB6214727.1"/>
    </source>
</evidence>
<dbReference type="PANTHER" id="PTHR11061:SF30">
    <property type="entry name" value="TRNA (URACIL(54)-C(5))-METHYLTRANSFERASE"/>
    <property type="match status" value="1"/>
</dbReference>
<dbReference type="SUPFAM" id="SSF50249">
    <property type="entry name" value="Nucleic acid-binding proteins"/>
    <property type="match status" value="1"/>
</dbReference>
<comment type="similarity">
    <text evidence="4">Belongs to the class I-like SAM-binding methyltransferase superfamily. RNA M5U methyltransferase family.</text>
</comment>
<dbReference type="GO" id="GO:0070475">
    <property type="term" value="P:rRNA base methylation"/>
    <property type="evidence" value="ECO:0007669"/>
    <property type="project" value="TreeGrafter"/>
</dbReference>
<organism evidence="7 8">
    <name type="scientific">Anaerosolibacter carboniphilus</name>
    <dbReference type="NCBI Taxonomy" id="1417629"/>
    <lineage>
        <taxon>Bacteria</taxon>
        <taxon>Bacillati</taxon>
        <taxon>Bacillota</taxon>
        <taxon>Clostridia</taxon>
        <taxon>Peptostreptococcales</taxon>
        <taxon>Thermotaleaceae</taxon>
        <taxon>Anaerosolibacter</taxon>
    </lineage>
</organism>
<feature type="binding site" evidence="4">
    <location>
        <position position="286"/>
    </location>
    <ligand>
        <name>S-adenosyl-L-methionine</name>
        <dbReference type="ChEBI" id="CHEBI:59789"/>
    </ligand>
</feature>
<sequence length="457" mass="51773">MKKRDLLELKIEEVEFPSKGIAYHEGKPVYIKNALPGQTVKVMINKVREDYAEGKVQEIIERSPVEQESFCAHYGICGGCAHQTLTYEKQLEMKEEQVKRLLGAAGIEDYTFLGIEGSPEEFAYRNKMEYSFGDAERGGELTLGMHEKGKFNSVVTVDQCKIADEDFNQILRTTLEYFKNKGVSKYNSKSHEGYLRHFIIRKAKRTGETLVNIVTSTQIQFDMDEWVKLIKELDLEGKLVGILHTFNDNISDVVISERTDILWGQDYFTEEILGLRFKISAFSFFQTNSLGAEKLYSMVLDFMGNADNKTIFDLYSGTGTIGQIVAKKAKKVIGIELIEEAVEAANKNAKMNGLDNCTFLAGDVLKKIDELKAKPDIIILDPPRVGVHPKALQKIMRYKAPEIIYVSCNPKTLAENLKDAQQAGYRVDKVKVMDMFPHTPHVETVVLMSRVKVNTMF</sequence>
<dbReference type="Gene3D" id="2.40.50.140">
    <property type="entry name" value="Nucleic acid-binding proteins"/>
    <property type="match status" value="1"/>
</dbReference>
<keyword evidence="1 4" id="KW-0489">Methyltransferase</keyword>
<dbReference type="InterPro" id="IPR030391">
    <property type="entry name" value="MeTrfase_TrmA_CS"/>
</dbReference>
<feature type="binding site" evidence="4">
    <location>
        <position position="315"/>
    </location>
    <ligand>
        <name>S-adenosyl-L-methionine</name>
        <dbReference type="ChEBI" id="CHEBI:59789"/>
    </ligand>
</feature>
<reference evidence="7 8" key="1">
    <citation type="submission" date="2020-08" db="EMBL/GenBank/DDBJ databases">
        <title>Genomic Encyclopedia of Type Strains, Phase IV (KMG-IV): sequencing the most valuable type-strain genomes for metagenomic binning, comparative biology and taxonomic classification.</title>
        <authorList>
            <person name="Goeker M."/>
        </authorList>
    </citation>
    <scope>NUCLEOTIDE SEQUENCE [LARGE SCALE GENOMIC DNA]</scope>
    <source>
        <strain evidence="7 8">DSM 103526</strain>
    </source>
</reference>
<dbReference type="AlphaFoldDB" id="A0A841KMQ6"/>
<name>A0A841KMQ6_9FIRM</name>
<feature type="active site" evidence="5">
    <location>
        <position position="408"/>
    </location>
</feature>
<evidence type="ECO:0000256" key="2">
    <source>
        <dbReference type="ARBA" id="ARBA00022679"/>
    </source>
</evidence>
<keyword evidence="8" id="KW-1185">Reference proteome</keyword>
<dbReference type="FunFam" id="3.40.50.150:FF:000009">
    <property type="entry name" value="23S rRNA (Uracil(1939)-C(5))-methyltransferase RlmD"/>
    <property type="match status" value="1"/>
</dbReference>
<dbReference type="FunFam" id="2.40.50.1070:FF:000003">
    <property type="entry name" value="23S rRNA (Uracil-5-)-methyltransferase RumA"/>
    <property type="match status" value="1"/>
</dbReference>
<dbReference type="PROSITE" id="PS01230">
    <property type="entry name" value="TRMA_1"/>
    <property type="match status" value="1"/>
</dbReference>
<dbReference type="SUPFAM" id="SSF53335">
    <property type="entry name" value="S-adenosyl-L-methionine-dependent methyltransferases"/>
    <property type="match status" value="1"/>
</dbReference>
<evidence type="ECO:0000259" key="6">
    <source>
        <dbReference type="PROSITE" id="PS50926"/>
    </source>
</evidence>
<dbReference type="PROSITE" id="PS50926">
    <property type="entry name" value="TRAM"/>
    <property type="match status" value="1"/>
</dbReference>
<dbReference type="NCBIfam" id="TIGR00479">
    <property type="entry name" value="rumA"/>
    <property type="match status" value="1"/>
</dbReference>
<dbReference type="InterPro" id="IPR010280">
    <property type="entry name" value="U5_MeTrfase_fam"/>
</dbReference>
<feature type="domain" description="TRAM" evidence="6">
    <location>
        <begin position="1"/>
        <end position="58"/>
    </location>
</feature>
<evidence type="ECO:0000313" key="8">
    <source>
        <dbReference type="Proteomes" id="UP000579281"/>
    </source>
</evidence>
<dbReference type="InterPro" id="IPR030390">
    <property type="entry name" value="MeTrfase_TrmA_AS"/>
</dbReference>
<keyword evidence="2 4" id="KW-0808">Transferase</keyword>
<dbReference type="InterPro" id="IPR002792">
    <property type="entry name" value="TRAM_dom"/>
</dbReference>
<comment type="caution">
    <text evidence="7">The sequence shown here is derived from an EMBL/GenBank/DDBJ whole genome shotgun (WGS) entry which is preliminary data.</text>
</comment>
<dbReference type="Proteomes" id="UP000579281">
    <property type="component" value="Unassembled WGS sequence"/>
</dbReference>
<protein>
    <submittedName>
        <fullName evidence="7">23S rRNA (Uracil-5-)-methyltransferase RumA</fullName>
    </submittedName>
</protein>
<dbReference type="RefSeq" id="WP_184308376.1">
    <property type="nucleotide sequence ID" value="NZ_JACHEN010000003.1"/>
</dbReference>
<dbReference type="Gene3D" id="2.40.50.1070">
    <property type="match status" value="1"/>
</dbReference>
<dbReference type="PROSITE" id="PS01231">
    <property type="entry name" value="TRMA_2"/>
    <property type="match status" value="1"/>
</dbReference>
<dbReference type="Pfam" id="PF01938">
    <property type="entry name" value="TRAM"/>
    <property type="match status" value="1"/>
</dbReference>
<dbReference type="GO" id="GO:0070041">
    <property type="term" value="F:rRNA (uridine-C5-)-methyltransferase activity"/>
    <property type="evidence" value="ECO:0007669"/>
    <property type="project" value="TreeGrafter"/>
</dbReference>
<dbReference type="InterPro" id="IPR029063">
    <property type="entry name" value="SAM-dependent_MTases_sf"/>
</dbReference>
<dbReference type="PROSITE" id="PS51687">
    <property type="entry name" value="SAM_MT_RNA_M5U"/>
    <property type="match status" value="1"/>
</dbReference>
<evidence type="ECO:0000256" key="1">
    <source>
        <dbReference type="ARBA" id="ARBA00022603"/>
    </source>
</evidence>
<feature type="active site" description="Nucleophile" evidence="4">
    <location>
        <position position="408"/>
    </location>
</feature>
<keyword evidence="3 4" id="KW-0949">S-adenosyl-L-methionine</keyword>
<gene>
    <name evidence="7" type="ORF">HNQ80_000810</name>
</gene>
<dbReference type="InterPro" id="IPR012340">
    <property type="entry name" value="NA-bd_OB-fold"/>
</dbReference>
<dbReference type="Pfam" id="PF05958">
    <property type="entry name" value="tRNA_U5-meth_tr"/>
    <property type="match status" value="2"/>
</dbReference>
<evidence type="ECO:0000256" key="4">
    <source>
        <dbReference type="PROSITE-ProRule" id="PRU01024"/>
    </source>
</evidence>
<dbReference type="CDD" id="cd02440">
    <property type="entry name" value="AdoMet_MTases"/>
    <property type="match status" value="1"/>
</dbReference>
<evidence type="ECO:0000256" key="3">
    <source>
        <dbReference type="ARBA" id="ARBA00022691"/>
    </source>
</evidence>